<gene>
    <name evidence="1" type="ORF">BDV38DRAFT_239035</name>
</gene>
<dbReference type="EMBL" id="ML743560">
    <property type="protein sequence ID" value="KAE8140673.1"/>
    <property type="molecule type" value="Genomic_DNA"/>
</dbReference>
<organism evidence="1 2">
    <name type="scientific">Aspergillus pseudotamarii</name>
    <dbReference type="NCBI Taxonomy" id="132259"/>
    <lineage>
        <taxon>Eukaryota</taxon>
        <taxon>Fungi</taxon>
        <taxon>Dikarya</taxon>
        <taxon>Ascomycota</taxon>
        <taxon>Pezizomycotina</taxon>
        <taxon>Eurotiomycetes</taxon>
        <taxon>Eurotiomycetidae</taxon>
        <taxon>Eurotiales</taxon>
        <taxon>Aspergillaceae</taxon>
        <taxon>Aspergillus</taxon>
        <taxon>Aspergillus subgen. Circumdati</taxon>
    </lineage>
</organism>
<proteinExistence type="predicted"/>
<evidence type="ECO:0000313" key="2">
    <source>
        <dbReference type="Proteomes" id="UP000325672"/>
    </source>
</evidence>
<evidence type="ECO:0000313" key="1">
    <source>
        <dbReference type="EMBL" id="KAE8140673.1"/>
    </source>
</evidence>
<keyword evidence="2" id="KW-1185">Reference proteome</keyword>
<protein>
    <submittedName>
        <fullName evidence="1">Uncharacterized protein</fullName>
    </submittedName>
</protein>
<dbReference type="GeneID" id="43637939"/>
<reference evidence="1 2" key="1">
    <citation type="submission" date="2019-04" db="EMBL/GenBank/DDBJ databases">
        <title>Friends and foes A comparative genomics study of 23 Aspergillus species from section Flavi.</title>
        <authorList>
            <consortium name="DOE Joint Genome Institute"/>
            <person name="Kjaerbolling I."/>
            <person name="Vesth T."/>
            <person name="Frisvad J.C."/>
            <person name="Nybo J.L."/>
            <person name="Theobald S."/>
            <person name="Kildgaard S."/>
            <person name="Isbrandt T."/>
            <person name="Kuo A."/>
            <person name="Sato A."/>
            <person name="Lyhne E.K."/>
            <person name="Kogle M.E."/>
            <person name="Wiebenga A."/>
            <person name="Kun R.S."/>
            <person name="Lubbers R.J."/>
            <person name="Makela M.R."/>
            <person name="Barry K."/>
            <person name="Chovatia M."/>
            <person name="Clum A."/>
            <person name="Daum C."/>
            <person name="Haridas S."/>
            <person name="He G."/>
            <person name="LaButti K."/>
            <person name="Lipzen A."/>
            <person name="Mondo S."/>
            <person name="Riley R."/>
            <person name="Salamov A."/>
            <person name="Simmons B.A."/>
            <person name="Magnuson J.K."/>
            <person name="Henrissat B."/>
            <person name="Mortensen U.H."/>
            <person name="Larsen T.O."/>
            <person name="Devries R.P."/>
            <person name="Grigoriev I.V."/>
            <person name="Machida M."/>
            <person name="Baker S.E."/>
            <person name="Andersen M.R."/>
        </authorList>
    </citation>
    <scope>NUCLEOTIDE SEQUENCE [LARGE SCALE GENOMIC DNA]</scope>
    <source>
        <strain evidence="1 2">CBS 117625</strain>
    </source>
</reference>
<sequence>MGLPSSVVDLGVVAGSAAMQDQNISCPLDKVGWTRLRKQQVIASIQLGILESQAQNTTGIPCSSESIIGL</sequence>
<dbReference type="AlphaFoldDB" id="A0A5N6T2Z0"/>
<dbReference type="Proteomes" id="UP000325672">
    <property type="component" value="Unassembled WGS sequence"/>
</dbReference>
<name>A0A5N6T2Z0_ASPPS</name>
<accession>A0A5N6T2Z0</accession>
<dbReference type="RefSeq" id="XP_031916736.1">
    <property type="nucleotide sequence ID" value="XM_032053729.1"/>
</dbReference>